<dbReference type="Proteomes" id="UP000788993">
    <property type="component" value="Unassembled WGS sequence"/>
</dbReference>
<reference evidence="2" key="2">
    <citation type="submission" date="2021-01" db="EMBL/GenBank/DDBJ databases">
        <authorList>
            <person name="Schikora-Tamarit M.A."/>
        </authorList>
    </citation>
    <scope>NUCLEOTIDE SEQUENCE</scope>
    <source>
        <strain evidence="2">NCAIM Y.01608</strain>
    </source>
</reference>
<organism evidence="2 3">
    <name type="scientific">Ogataea polymorpha</name>
    <dbReference type="NCBI Taxonomy" id="460523"/>
    <lineage>
        <taxon>Eukaryota</taxon>
        <taxon>Fungi</taxon>
        <taxon>Dikarya</taxon>
        <taxon>Ascomycota</taxon>
        <taxon>Saccharomycotina</taxon>
        <taxon>Pichiomycetes</taxon>
        <taxon>Pichiales</taxon>
        <taxon>Pichiaceae</taxon>
        <taxon>Ogataea</taxon>
    </lineage>
</organism>
<sequence>MVALLSPHSQDSYTCPLLCSTPSLQCLLLSKQATSFRSHRSPSSLDSLSSNTTNSTSSTSTSNDSLEEFSTDEWQLDSDTEYDMNSSISLKSSCVRSECHEHPLEEDDGGIVNLKTPARQPILPPQPSKTTKLLKAIKSFRRLPTTSGLLQFNERMTDDILPKPKASEPVSIPLQTFSVESRLMKTQKSYTPASPIRAREPRINSNFLRVYALDYCCKNAGHLQLSDYEIDLYYQEYYESGMESFDEYLDEAGYELSPVLRQRLKLGVLAKQKLWNSVILPPRNDPICHVREKYVSCDKRANALVRTSGKFVPWLNLQDFDSNNKKCVRPNGHTANLTQFTVKGWCNERWLAKTS</sequence>
<protein>
    <submittedName>
        <fullName evidence="2">Uncharacterized protein</fullName>
    </submittedName>
</protein>
<keyword evidence="3" id="KW-1185">Reference proteome</keyword>
<evidence type="ECO:0000313" key="3">
    <source>
        <dbReference type="Proteomes" id="UP000788993"/>
    </source>
</evidence>
<feature type="compositionally biased region" description="Acidic residues" evidence="1">
    <location>
        <begin position="65"/>
        <end position="77"/>
    </location>
</feature>
<dbReference type="AlphaFoldDB" id="A0A9P8PUT1"/>
<dbReference type="EMBL" id="JAEUBD010000095">
    <property type="protein sequence ID" value="KAH3677982.1"/>
    <property type="molecule type" value="Genomic_DNA"/>
</dbReference>
<comment type="caution">
    <text evidence="2">The sequence shown here is derived from an EMBL/GenBank/DDBJ whole genome shotgun (WGS) entry which is preliminary data.</text>
</comment>
<accession>A0A9P8PUT1</accession>
<evidence type="ECO:0000256" key="1">
    <source>
        <dbReference type="SAM" id="MobiDB-lite"/>
    </source>
</evidence>
<feature type="compositionally biased region" description="Low complexity" evidence="1">
    <location>
        <begin position="43"/>
        <end position="64"/>
    </location>
</feature>
<proteinExistence type="predicted"/>
<reference evidence="2" key="1">
    <citation type="journal article" date="2021" name="Open Biol.">
        <title>Shared evolutionary footprints suggest mitochondrial oxidative damage underlies multiple complex I losses in fungi.</title>
        <authorList>
            <person name="Schikora-Tamarit M.A."/>
            <person name="Marcet-Houben M."/>
            <person name="Nosek J."/>
            <person name="Gabaldon T."/>
        </authorList>
    </citation>
    <scope>NUCLEOTIDE SEQUENCE</scope>
    <source>
        <strain evidence="2">NCAIM Y.01608</strain>
    </source>
</reference>
<feature type="region of interest" description="Disordered" evidence="1">
    <location>
        <begin position="39"/>
        <end position="77"/>
    </location>
</feature>
<gene>
    <name evidence="2" type="ORF">OGATHE_000637</name>
</gene>
<name>A0A9P8PUT1_9ASCO</name>
<evidence type="ECO:0000313" key="2">
    <source>
        <dbReference type="EMBL" id="KAH3677982.1"/>
    </source>
</evidence>